<comment type="caution">
    <text evidence="2">The sequence shown here is derived from an EMBL/GenBank/DDBJ whole genome shotgun (WGS) entry which is preliminary data.</text>
</comment>
<reference evidence="2" key="1">
    <citation type="submission" date="2020-03" db="EMBL/GenBank/DDBJ databases">
        <authorList>
            <person name="Weist P."/>
        </authorList>
    </citation>
    <scope>NUCLEOTIDE SEQUENCE</scope>
</reference>
<feature type="region of interest" description="Disordered" evidence="1">
    <location>
        <begin position="76"/>
        <end position="99"/>
    </location>
</feature>
<organism evidence="2 3">
    <name type="scientific">Pleuronectes platessa</name>
    <name type="common">European plaice</name>
    <dbReference type="NCBI Taxonomy" id="8262"/>
    <lineage>
        <taxon>Eukaryota</taxon>
        <taxon>Metazoa</taxon>
        <taxon>Chordata</taxon>
        <taxon>Craniata</taxon>
        <taxon>Vertebrata</taxon>
        <taxon>Euteleostomi</taxon>
        <taxon>Actinopterygii</taxon>
        <taxon>Neopterygii</taxon>
        <taxon>Teleostei</taxon>
        <taxon>Neoteleostei</taxon>
        <taxon>Acanthomorphata</taxon>
        <taxon>Carangaria</taxon>
        <taxon>Pleuronectiformes</taxon>
        <taxon>Pleuronectoidei</taxon>
        <taxon>Pleuronectidae</taxon>
        <taxon>Pleuronectes</taxon>
    </lineage>
</organism>
<keyword evidence="3" id="KW-1185">Reference proteome</keyword>
<sequence length="112" mass="12480">MLKASMRINHLQFQPLRVTMWNKCLRCEGTGKVRGQSVSRGNSPQIRTRTGQDFIDSVQRQHLYFQFESHLACSLQDSPNTSSPEVEQPSSTQPCRVSNTHNGFIACAAVGG</sequence>
<gene>
    <name evidence="2" type="ORF">PLEPLA_LOCUS40709</name>
</gene>
<evidence type="ECO:0000313" key="3">
    <source>
        <dbReference type="Proteomes" id="UP001153269"/>
    </source>
</evidence>
<dbReference type="Proteomes" id="UP001153269">
    <property type="component" value="Unassembled WGS sequence"/>
</dbReference>
<evidence type="ECO:0000256" key="1">
    <source>
        <dbReference type="SAM" id="MobiDB-lite"/>
    </source>
</evidence>
<evidence type="ECO:0000313" key="2">
    <source>
        <dbReference type="EMBL" id="CAB1452959.1"/>
    </source>
</evidence>
<accession>A0A9N7VMC2</accession>
<dbReference type="AlphaFoldDB" id="A0A9N7VMC2"/>
<dbReference type="EMBL" id="CADEAL010004149">
    <property type="protein sequence ID" value="CAB1452959.1"/>
    <property type="molecule type" value="Genomic_DNA"/>
</dbReference>
<protein>
    <submittedName>
        <fullName evidence="2">Uncharacterized protein</fullName>
    </submittedName>
</protein>
<name>A0A9N7VMC2_PLEPL</name>
<proteinExistence type="predicted"/>